<reference evidence="1 2" key="1">
    <citation type="journal article" date="2016" name="Environ. Microbiol.">
        <title>Genomic resolution of a cold subsurface aquifer community provides metabolic insights for novel microbes adapted to high CO concentrations.</title>
        <authorList>
            <person name="Probst A.J."/>
            <person name="Castelle C.J."/>
            <person name="Singh A."/>
            <person name="Brown C.T."/>
            <person name="Anantharaman K."/>
            <person name="Sharon I."/>
            <person name="Hug L.A."/>
            <person name="Burstein D."/>
            <person name="Emerson J.B."/>
            <person name="Thomas B.C."/>
            <person name="Banfield J.F."/>
        </authorList>
    </citation>
    <scope>NUCLEOTIDE SEQUENCE [LARGE SCALE GENOMIC DNA]</scope>
    <source>
        <strain evidence="1">CG1_02_44_10</strain>
    </source>
</reference>
<dbReference type="EMBL" id="MNUK01000011">
    <property type="protein sequence ID" value="OIN92501.1"/>
    <property type="molecule type" value="Genomic_DNA"/>
</dbReference>
<dbReference type="AlphaFoldDB" id="A0A1J4S2I9"/>
<sequence>MRLKELAVISPFTIAGRSEGNKISPNTNSYPNYLLVFIDLYIEYSSVSSVKVKIEVFIGI</sequence>
<evidence type="ECO:0000313" key="2">
    <source>
        <dbReference type="Proteomes" id="UP000182345"/>
    </source>
</evidence>
<comment type="caution">
    <text evidence="1">The sequence shown here is derived from an EMBL/GenBank/DDBJ whole genome shotgun (WGS) entry which is preliminary data.</text>
</comment>
<name>A0A1J4S2I9_9BACT</name>
<accession>A0A1J4S2I9</accession>
<proteinExistence type="predicted"/>
<dbReference type="Proteomes" id="UP000182345">
    <property type="component" value="Unassembled WGS sequence"/>
</dbReference>
<protein>
    <submittedName>
        <fullName evidence="1">Uncharacterized protein</fullName>
    </submittedName>
</protein>
<gene>
    <name evidence="1" type="ORF">AUJ42_00360</name>
</gene>
<organism evidence="1 2">
    <name type="scientific">Candidatus Collierbacteria bacterium CG1_02_44_10</name>
    <dbReference type="NCBI Taxonomy" id="1805087"/>
    <lineage>
        <taxon>Bacteria</taxon>
        <taxon>Candidatus Collieribacteriota</taxon>
    </lineage>
</organism>
<evidence type="ECO:0000313" key="1">
    <source>
        <dbReference type="EMBL" id="OIN92501.1"/>
    </source>
</evidence>